<evidence type="ECO:0000313" key="2">
    <source>
        <dbReference type="Proteomes" id="UP001428341"/>
    </source>
</evidence>
<evidence type="ECO:0000313" key="1">
    <source>
        <dbReference type="EMBL" id="KAK9192779.1"/>
    </source>
</evidence>
<dbReference type="Proteomes" id="UP001428341">
    <property type="component" value="Unassembled WGS sequence"/>
</dbReference>
<comment type="caution">
    <text evidence="1">The sequence shown here is derived from an EMBL/GenBank/DDBJ whole genome shotgun (WGS) entry which is preliminary data.</text>
</comment>
<dbReference type="EMBL" id="JBCGBO010000006">
    <property type="protein sequence ID" value="KAK9192779.1"/>
    <property type="molecule type" value="Genomic_DNA"/>
</dbReference>
<protein>
    <submittedName>
        <fullName evidence="1">Uncharacterized protein</fullName>
    </submittedName>
</protein>
<keyword evidence="2" id="KW-1185">Reference proteome</keyword>
<accession>A0AAP0QI10</accession>
<proteinExistence type="predicted"/>
<gene>
    <name evidence="1" type="ORF">WN944_003472</name>
</gene>
<reference evidence="1 2" key="1">
    <citation type="submission" date="2024-05" db="EMBL/GenBank/DDBJ databases">
        <title>Haplotype-resolved chromosome-level genome assembly of Huyou (Citrus changshanensis).</title>
        <authorList>
            <person name="Miao C."/>
            <person name="Chen W."/>
            <person name="Wu Y."/>
            <person name="Wang L."/>
            <person name="Zhao S."/>
            <person name="Grierson D."/>
            <person name="Xu C."/>
            <person name="Chen K."/>
        </authorList>
    </citation>
    <scope>NUCLEOTIDE SEQUENCE [LARGE SCALE GENOMIC DNA]</scope>
    <source>
        <strain evidence="1">01-14</strain>
        <tissue evidence="1">Leaf</tissue>
    </source>
</reference>
<name>A0AAP0QI10_9ROSI</name>
<organism evidence="1 2">
    <name type="scientific">Citrus x changshan-huyou</name>
    <dbReference type="NCBI Taxonomy" id="2935761"/>
    <lineage>
        <taxon>Eukaryota</taxon>
        <taxon>Viridiplantae</taxon>
        <taxon>Streptophyta</taxon>
        <taxon>Embryophyta</taxon>
        <taxon>Tracheophyta</taxon>
        <taxon>Spermatophyta</taxon>
        <taxon>Magnoliopsida</taxon>
        <taxon>eudicotyledons</taxon>
        <taxon>Gunneridae</taxon>
        <taxon>Pentapetalae</taxon>
        <taxon>rosids</taxon>
        <taxon>malvids</taxon>
        <taxon>Sapindales</taxon>
        <taxon>Rutaceae</taxon>
        <taxon>Aurantioideae</taxon>
        <taxon>Citrus</taxon>
    </lineage>
</organism>
<sequence>MKIWDKCDFDDWRLLGNFEWWLLLIDSGDSGNWLGRQVFAIETGKGQMVDVQQLPSNRFSDEKTGLKSVGLRALVAAGGCEATGGSARGST</sequence>
<dbReference type="AlphaFoldDB" id="A0AAP0QI10"/>